<dbReference type="Proteomes" id="UP001226020">
    <property type="component" value="Unassembled WGS sequence"/>
</dbReference>
<dbReference type="SMART" id="SM00382">
    <property type="entry name" value="AAA"/>
    <property type="match status" value="1"/>
</dbReference>
<dbReference type="Gene3D" id="3.40.50.300">
    <property type="entry name" value="P-loop containing nucleotide triphosphate hydrolases"/>
    <property type="match status" value="1"/>
</dbReference>
<name>A0AAW8CIB6_9PAST</name>
<evidence type="ECO:0000256" key="1">
    <source>
        <dbReference type="ARBA" id="ARBA00022741"/>
    </source>
</evidence>
<reference evidence="4 5" key="1">
    <citation type="journal article" date="2023" name="Front. Microbiol.">
        <title>Phylogeography and host specificity of Pasteurellaceae pathogenic to sea-farmed fish in the north-east Atlantic.</title>
        <authorList>
            <person name="Gulla S."/>
            <person name="Colquhoun D.J."/>
            <person name="Olsen A.B."/>
            <person name="Spilsberg B."/>
            <person name="Lagesen K."/>
            <person name="Aakesson C.P."/>
            <person name="Strom S."/>
            <person name="Manji F."/>
            <person name="Birkbeck T.H."/>
            <person name="Nilsen H.K."/>
        </authorList>
    </citation>
    <scope>NUCLEOTIDE SEQUENCE [LARGE SCALE GENOMIC DNA]</scope>
    <source>
        <strain evidence="4 5">NVIB3131</strain>
    </source>
</reference>
<dbReference type="RefSeq" id="WP_306350525.1">
    <property type="nucleotide sequence ID" value="NZ_JASAWV010000001.1"/>
</dbReference>
<keyword evidence="5" id="KW-1185">Reference proteome</keyword>
<evidence type="ECO:0000259" key="3">
    <source>
        <dbReference type="PROSITE" id="PS50893"/>
    </source>
</evidence>
<comment type="caution">
    <text evidence="4">The sequence shown here is derived from an EMBL/GenBank/DDBJ whole genome shotgun (WGS) entry which is preliminary data.</text>
</comment>
<evidence type="ECO:0000313" key="4">
    <source>
        <dbReference type="EMBL" id="MDP8147528.1"/>
    </source>
</evidence>
<keyword evidence="2 4" id="KW-0067">ATP-binding</keyword>
<feature type="domain" description="ABC transporter" evidence="3">
    <location>
        <begin position="9"/>
        <end position="208"/>
    </location>
</feature>
<evidence type="ECO:0000313" key="5">
    <source>
        <dbReference type="Proteomes" id="UP001226020"/>
    </source>
</evidence>
<proteinExistence type="predicted"/>
<dbReference type="InterPro" id="IPR027417">
    <property type="entry name" value="P-loop_NTPase"/>
</dbReference>
<dbReference type="GO" id="GO:0005524">
    <property type="term" value="F:ATP binding"/>
    <property type="evidence" value="ECO:0007669"/>
    <property type="project" value="UniProtKB-KW"/>
</dbReference>
<organism evidence="4 5">
    <name type="scientific">Phocoenobacter atlanticus subsp. atlanticus</name>
    <dbReference type="NCBI Taxonomy" id="3061285"/>
    <lineage>
        <taxon>Bacteria</taxon>
        <taxon>Pseudomonadati</taxon>
        <taxon>Pseudomonadota</taxon>
        <taxon>Gammaproteobacteria</taxon>
        <taxon>Pasteurellales</taxon>
        <taxon>Pasteurellaceae</taxon>
        <taxon>Phocoenobacter</taxon>
        <taxon>Phocoenobacter atlanticus</taxon>
    </lineage>
</organism>
<dbReference type="InterPro" id="IPR050334">
    <property type="entry name" value="Molybdenum_import_ModC"/>
</dbReference>
<dbReference type="EMBL" id="JASAXT010000001">
    <property type="protein sequence ID" value="MDP8147528.1"/>
    <property type="molecule type" value="Genomic_DNA"/>
</dbReference>
<dbReference type="PROSITE" id="PS50893">
    <property type="entry name" value="ABC_TRANSPORTER_2"/>
    <property type="match status" value="1"/>
</dbReference>
<dbReference type="InterPro" id="IPR003439">
    <property type="entry name" value="ABC_transporter-like_ATP-bd"/>
</dbReference>
<accession>A0AAW8CIB6</accession>
<dbReference type="PANTHER" id="PTHR43514">
    <property type="entry name" value="ABC TRANSPORTER I FAMILY MEMBER 10"/>
    <property type="match status" value="1"/>
</dbReference>
<dbReference type="AlphaFoldDB" id="A0AAW8CIB6"/>
<protein>
    <submittedName>
        <fullName evidence="4">ATP-binding cassette domain-containing protein</fullName>
    </submittedName>
</protein>
<dbReference type="PANTHER" id="PTHR43514:SF4">
    <property type="entry name" value="ABC TRANSPORTER I FAMILY MEMBER 10"/>
    <property type="match status" value="1"/>
</dbReference>
<keyword evidence="1" id="KW-0547">Nucleotide-binding</keyword>
<dbReference type="GO" id="GO:0016887">
    <property type="term" value="F:ATP hydrolysis activity"/>
    <property type="evidence" value="ECO:0007669"/>
    <property type="project" value="InterPro"/>
</dbReference>
<sequence>MTIKCDFNIKRTDFSLSFNAELSGNKITIIKGKSGCGKTSLLRLMAGLDYSPNNTFIVNSQIFQQNDIFIPAEKRPIGYVGQESCLLPFMNIEKNIAFAQKRRSCSDYALPNLDELFSIFDLHHCKLKLPDQLSSGETQRALVIQSIMNTPNLFLFDEAFSAIDEQRKSIILDYLMDYLEQRNLPAIYVSHDSEELKYIRSDISIQLTT</sequence>
<dbReference type="SUPFAM" id="SSF52540">
    <property type="entry name" value="P-loop containing nucleoside triphosphate hydrolases"/>
    <property type="match status" value="1"/>
</dbReference>
<gene>
    <name evidence="4" type="ORF">QJU57_00335</name>
</gene>
<dbReference type="Pfam" id="PF00005">
    <property type="entry name" value="ABC_tran"/>
    <property type="match status" value="1"/>
</dbReference>
<evidence type="ECO:0000256" key="2">
    <source>
        <dbReference type="ARBA" id="ARBA00022840"/>
    </source>
</evidence>
<dbReference type="InterPro" id="IPR003593">
    <property type="entry name" value="AAA+_ATPase"/>
</dbReference>